<keyword evidence="5" id="KW-0677">Repeat</keyword>
<dbReference type="InterPro" id="IPR018511">
    <property type="entry name" value="Hemolysin-typ_Ca-bd_CS"/>
</dbReference>
<dbReference type="CDD" id="cd04277">
    <property type="entry name" value="ZnMc_serralysin_like"/>
    <property type="match status" value="1"/>
</dbReference>
<evidence type="ECO:0000256" key="3">
    <source>
        <dbReference type="ARBA" id="ARBA00009490"/>
    </source>
</evidence>
<dbReference type="Pfam" id="PF08548">
    <property type="entry name" value="Peptidase_M10_C"/>
    <property type="match status" value="1"/>
</dbReference>
<dbReference type="InterPro" id="IPR011049">
    <property type="entry name" value="Serralysin-like_metalloprot_C"/>
</dbReference>
<dbReference type="SUPFAM" id="SSF55486">
    <property type="entry name" value="Metalloproteases ('zincins'), catalytic domain"/>
    <property type="match status" value="1"/>
</dbReference>
<dbReference type="PROSITE" id="PS00330">
    <property type="entry name" value="HEMOLYSIN_CALCIUM"/>
    <property type="match status" value="6"/>
</dbReference>
<comment type="subcellular location">
    <subcellularLocation>
        <location evidence="2">Secreted</location>
    </subcellularLocation>
</comment>
<comment type="cofactor">
    <cofactor evidence="1">
        <name>Ca(2+)</name>
        <dbReference type="ChEBI" id="CHEBI:29108"/>
    </cofactor>
</comment>
<dbReference type="RefSeq" id="WP_074966148.1">
    <property type="nucleotide sequence ID" value="NZ_CBCRYP010000001.1"/>
</dbReference>
<dbReference type="Gene3D" id="2.60.120.380">
    <property type="match status" value="1"/>
</dbReference>
<evidence type="ECO:0000259" key="6">
    <source>
        <dbReference type="SMART" id="SM00235"/>
    </source>
</evidence>
<keyword evidence="4" id="KW-0964">Secreted</keyword>
<dbReference type="EMBL" id="FOPU01000002">
    <property type="protein sequence ID" value="SFH17452.1"/>
    <property type="molecule type" value="Genomic_DNA"/>
</dbReference>
<dbReference type="SUPFAM" id="SSF51120">
    <property type="entry name" value="beta-Roll"/>
    <property type="match status" value="3"/>
</dbReference>
<dbReference type="SMART" id="SM00235">
    <property type="entry name" value="ZnMc"/>
    <property type="match status" value="1"/>
</dbReference>
<dbReference type="InterPro" id="IPR001343">
    <property type="entry name" value="Hemolysn_Ca-bd"/>
</dbReference>
<dbReference type="Gene3D" id="2.150.10.10">
    <property type="entry name" value="Serralysin-like metalloprotease, C-terminal"/>
    <property type="match status" value="3"/>
</dbReference>
<dbReference type="STRING" id="34004.SAMN04488021_102136"/>
<dbReference type="OrthoDB" id="733404at2"/>
<dbReference type="GO" id="GO:0008270">
    <property type="term" value="F:zinc ion binding"/>
    <property type="evidence" value="ECO:0007669"/>
    <property type="project" value="InterPro"/>
</dbReference>
<evidence type="ECO:0000313" key="7">
    <source>
        <dbReference type="EMBL" id="SFH17452.1"/>
    </source>
</evidence>
<dbReference type="GO" id="GO:0008237">
    <property type="term" value="F:metallopeptidase activity"/>
    <property type="evidence" value="ECO:0007669"/>
    <property type="project" value="InterPro"/>
</dbReference>
<dbReference type="InterPro" id="IPR006026">
    <property type="entry name" value="Peptidase_Metallo"/>
</dbReference>
<dbReference type="InterPro" id="IPR034033">
    <property type="entry name" value="Serralysin-like"/>
</dbReference>
<dbReference type="Pfam" id="PF00353">
    <property type="entry name" value="HemolysinCabind"/>
    <property type="match status" value="4"/>
</dbReference>
<name>A0A1I2XVR1_9RHOB</name>
<dbReference type="Gene3D" id="3.40.390.10">
    <property type="entry name" value="Collagenase (Catalytic Domain)"/>
    <property type="match status" value="1"/>
</dbReference>
<feature type="domain" description="Peptidase metallopeptidase" evidence="6">
    <location>
        <begin position="171"/>
        <end position="316"/>
    </location>
</feature>
<evidence type="ECO:0000256" key="1">
    <source>
        <dbReference type="ARBA" id="ARBA00001913"/>
    </source>
</evidence>
<evidence type="ECO:0000313" key="8">
    <source>
        <dbReference type="Proteomes" id="UP000183635"/>
    </source>
</evidence>
<gene>
    <name evidence="7" type="ORF">SAMN04488021_102136</name>
</gene>
<comment type="similarity">
    <text evidence="3">Belongs to the peptidase M10B family.</text>
</comment>
<dbReference type="GO" id="GO:0006508">
    <property type="term" value="P:proteolysis"/>
    <property type="evidence" value="ECO:0007669"/>
    <property type="project" value="InterPro"/>
</dbReference>
<dbReference type="PANTHER" id="PTHR38340:SF1">
    <property type="entry name" value="S-LAYER PROTEIN"/>
    <property type="match status" value="1"/>
</dbReference>
<protein>
    <submittedName>
        <fullName evidence="7">Serralysin</fullName>
    </submittedName>
</protein>
<dbReference type="AlphaFoldDB" id="A0A1I2XVR1"/>
<dbReference type="GO" id="GO:0005509">
    <property type="term" value="F:calcium ion binding"/>
    <property type="evidence" value="ECO:0007669"/>
    <property type="project" value="InterPro"/>
</dbReference>
<evidence type="ECO:0000256" key="2">
    <source>
        <dbReference type="ARBA" id="ARBA00004613"/>
    </source>
</evidence>
<evidence type="ECO:0000256" key="4">
    <source>
        <dbReference type="ARBA" id="ARBA00022525"/>
    </source>
</evidence>
<dbReference type="PANTHER" id="PTHR38340">
    <property type="entry name" value="S-LAYER PROTEIN"/>
    <property type="match status" value="1"/>
</dbReference>
<dbReference type="InterPro" id="IPR013858">
    <property type="entry name" value="Peptidase_M10B_C"/>
</dbReference>
<dbReference type="GO" id="GO:0005615">
    <property type="term" value="C:extracellular space"/>
    <property type="evidence" value="ECO:0007669"/>
    <property type="project" value="InterPro"/>
</dbReference>
<evidence type="ECO:0000256" key="5">
    <source>
        <dbReference type="ARBA" id="ARBA00022737"/>
    </source>
</evidence>
<keyword evidence="8" id="KW-1185">Reference proteome</keyword>
<dbReference type="InterPro" id="IPR024079">
    <property type="entry name" value="MetalloPept_cat_dom_sf"/>
</dbReference>
<organism evidence="7 8">
    <name type="scientific">Paracoccus aminovorans</name>
    <dbReference type="NCBI Taxonomy" id="34004"/>
    <lineage>
        <taxon>Bacteria</taxon>
        <taxon>Pseudomonadati</taxon>
        <taxon>Pseudomonadota</taxon>
        <taxon>Alphaproteobacteria</taxon>
        <taxon>Rhodobacterales</taxon>
        <taxon>Paracoccaceae</taxon>
        <taxon>Paracoccus</taxon>
    </lineage>
</organism>
<sequence>MTHPLNSDLFAPDWSRAAGPDAAVSRAIRVEGTDAPETTATGYRINVGDTFNGFLGAGDADWVRVQLQPGNYIVTLDSRGGAGVYDPYLRVMNGAGVTIAYDDDSGGGHNARLILKVTQAGAYYLEAGSFADYYSGNYSLSISAAPSLRNFTMPEIARQLTDGFWQSNGSARRSFDVGQGDVLNVDLSGLTAAGRALADMALSAWEAVTGIRFNRHAGPNAPIHIHFDDSDPNNAWSSSITRGGTILSSEVNVGTGWLRAYGTGFNSYSFQTYIHEIGHALGLGHAGNYNGNATYGLDNHYLNDSWQASVMSYFSQDDNTTVDASYAFIASAMIADILAIQSLYGPTAIRTGNNSYGEQTNAGPAYAAIANLLRNANTRDDIAFTIFDQGGIDLLDLSRDSRNQRISLQPGTVSDAYGLIGNISIAQGTVIENMRAGSGHDLVIGNFAHNQLYGGAGNDTLRGNGGNDTLVGGRGADLMQGGVGNDLYFVDTLQDRVVEAENAGIDTVRSTVSLTLGANLENLVLIGNAPQNGTGNGLANRLIGNAHANQLYGLAGDDTLLGGGGNDTLNGGLGNDLLNGGAGRDLMIGGLGADIYVTDGNDVIREQAGQGIDTVRAMVSLTLGANLENLELIGNAAQNGTGNALGNRMTGNALANQLSGLLGDDTLFGAGGNDTLLGGMGNDVLWGGAGNDLLHGGMGNDLLHGGPGDDLVIGGLGDDTMIGSLGADHFAFQAGRDVILDFQDDVDTLRIDDALWGGGARNVAQVLAFARVVGGNTVFDFGQGNTLTLNGFGDINALRDDLIVI</sequence>
<dbReference type="InterPro" id="IPR050557">
    <property type="entry name" value="RTX_toxin/Mannuronan_C5-epim"/>
</dbReference>
<accession>A0A1I2XVR1</accession>
<dbReference type="PRINTS" id="PR00313">
    <property type="entry name" value="CABNDNGRPT"/>
</dbReference>
<dbReference type="Proteomes" id="UP000183635">
    <property type="component" value="Unassembled WGS sequence"/>
</dbReference>
<reference evidence="7 8" key="1">
    <citation type="submission" date="2016-10" db="EMBL/GenBank/DDBJ databases">
        <authorList>
            <person name="de Groot N.N."/>
        </authorList>
    </citation>
    <scope>NUCLEOTIDE SEQUENCE [LARGE SCALE GENOMIC DNA]</scope>
    <source>
        <strain evidence="7 8">DSM 8537</strain>
    </source>
</reference>
<proteinExistence type="inferred from homology"/>